<reference evidence="1" key="1">
    <citation type="submission" date="2014-09" db="EMBL/GenBank/DDBJ databases">
        <authorList>
            <person name="Magalhaes I.L.F."/>
            <person name="Oliveira U."/>
            <person name="Santos F.R."/>
            <person name="Vidigal T.H.D.A."/>
            <person name="Brescovit A.D."/>
            <person name="Santos A.J."/>
        </authorList>
    </citation>
    <scope>NUCLEOTIDE SEQUENCE</scope>
    <source>
        <tissue evidence="1">Shoot tissue taken approximately 20 cm above the soil surface</tissue>
    </source>
</reference>
<accession>A0A0A8ZGX8</accession>
<organism evidence="1">
    <name type="scientific">Arundo donax</name>
    <name type="common">Giant reed</name>
    <name type="synonym">Donax arundinaceus</name>
    <dbReference type="NCBI Taxonomy" id="35708"/>
    <lineage>
        <taxon>Eukaryota</taxon>
        <taxon>Viridiplantae</taxon>
        <taxon>Streptophyta</taxon>
        <taxon>Embryophyta</taxon>
        <taxon>Tracheophyta</taxon>
        <taxon>Spermatophyta</taxon>
        <taxon>Magnoliopsida</taxon>
        <taxon>Liliopsida</taxon>
        <taxon>Poales</taxon>
        <taxon>Poaceae</taxon>
        <taxon>PACMAD clade</taxon>
        <taxon>Arundinoideae</taxon>
        <taxon>Arundineae</taxon>
        <taxon>Arundo</taxon>
    </lineage>
</organism>
<dbReference type="AlphaFoldDB" id="A0A0A8ZGX8"/>
<name>A0A0A8ZGX8_ARUDO</name>
<proteinExistence type="predicted"/>
<reference evidence="1" key="2">
    <citation type="journal article" date="2015" name="Data Brief">
        <title>Shoot transcriptome of the giant reed, Arundo donax.</title>
        <authorList>
            <person name="Barrero R.A."/>
            <person name="Guerrero F.D."/>
            <person name="Moolhuijzen P."/>
            <person name="Goolsby J.A."/>
            <person name="Tidwell J."/>
            <person name="Bellgard S.E."/>
            <person name="Bellgard M.I."/>
        </authorList>
    </citation>
    <scope>NUCLEOTIDE SEQUENCE</scope>
    <source>
        <tissue evidence="1">Shoot tissue taken approximately 20 cm above the soil surface</tissue>
    </source>
</reference>
<evidence type="ECO:0000313" key="1">
    <source>
        <dbReference type="EMBL" id="JAD36010.1"/>
    </source>
</evidence>
<sequence>MLGSLPLDGWKSSFVLGLEERINGKIKGIIIFSFFSERTSSFEYSFIIGEEKFL</sequence>
<protein>
    <submittedName>
        <fullName evidence="1">Uncharacterized protein</fullName>
    </submittedName>
</protein>
<dbReference type="EMBL" id="GBRH01261885">
    <property type="protein sequence ID" value="JAD36010.1"/>
    <property type="molecule type" value="Transcribed_RNA"/>
</dbReference>